<reference evidence="2 3" key="1">
    <citation type="submission" date="2019-03" db="EMBL/GenBank/DDBJ databases">
        <title>Genomic Encyclopedia of Type Strains, Phase IV (KMG-IV): sequencing the most valuable type-strain genomes for metagenomic binning, comparative biology and taxonomic classification.</title>
        <authorList>
            <person name="Goeker M."/>
        </authorList>
    </citation>
    <scope>NUCLEOTIDE SEQUENCE [LARGE SCALE GENOMIC DNA]</scope>
    <source>
        <strain evidence="2 3">DSM 20467</strain>
    </source>
</reference>
<comment type="caution">
    <text evidence="2">The sequence shown here is derived from an EMBL/GenBank/DDBJ whole genome shotgun (WGS) entry which is preliminary data.</text>
</comment>
<evidence type="ECO:0000313" key="2">
    <source>
        <dbReference type="EMBL" id="TCS77653.1"/>
    </source>
</evidence>
<gene>
    <name evidence="2" type="ORF">EDC37_11454</name>
</gene>
<sequence>MNDRTKKILVAIVVAVIVCAAAFLCSRSRADVPDNGNRADDAREQLERARLNQQAAEGQLDEASDTAKDLGGEITGIREEVHEARITADGIKEDNDRAGRLITECREILERVHRRGESQAGEN</sequence>
<keyword evidence="3" id="KW-1185">Reference proteome</keyword>
<proteinExistence type="predicted"/>
<name>A0A4R3K4J1_9FIRM</name>
<dbReference type="AlphaFoldDB" id="A0A4R3K4J1"/>
<evidence type="ECO:0000256" key="1">
    <source>
        <dbReference type="SAM" id="Coils"/>
    </source>
</evidence>
<evidence type="ECO:0000313" key="3">
    <source>
        <dbReference type="Proteomes" id="UP000295188"/>
    </source>
</evidence>
<organism evidence="2 3">
    <name type="scientific">Pectinatus cerevisiiphilus</name>
    <dbReference type="NCBI Taxonomy" id="86956"/>
    <lineage>
        <taxon>Bacteria</taxon>
        <taxon>Bacillati</taxon>
        <taxon>Bacillota</taxon>
        <taxon>Negativicutes</taxon>
        <taxon>Selenomonadales</taxon>
        <taxon>Selenomonadaceae</taxon>
        <taxon>Pectinatus</taxon>
    </lineage>
</organism>
<protein>
    <submittedName>
        <fullName evidence="2">Uncharacterized protein</fullName>
    </submittedName>
</protein>
<dbReference type="EMBL" id="SMAA01000014">
    <property type="protein sequence ID" value="TCS77653.1"/>
    <property type="molecule type" value="Genomic_DNA"/>
</dbReference>
<accession>A0A4R3K4J1</accession>
<keyword evidence="1" id="KW-0175">Coiled coil</keyword>
<dbReference type="Proteomes" id="UP000295188">
    <property type="component" value="Unassembled WGS sequence"/>
</dbReference>
<feature type="coiled-coil region" evidence="1">
    <location>
        <begin position="39"/>
        <end position="66"/>
    </location>
</feature>